<dbReference type="AlphaFoldDB" id="F0S5G0"/>
<dbReference type="GO" id="GO:0009044">
    <property type="term" value="F:xylan 1,4-beta-xylosidase activity"/>
    <property type="evidence" value="ECO:0007669"/>
    <property type="project" value="UniProtKB-EC"/>
</dbReference>
<organism evidence="8 9">
    <name type="scientific">Pseudopedobacter saltans (strain ATCC 51119 / DSM 12145 / JCM 21818 / CCUG 39354 / LMG 10337 / NBRC 100064 / NCIMB 13643)</name>
    <name type="common">Pedobacter saltans</name>
    <dbReference type="NCBI Taxonomy" id="762903"/>
    <lineage>
        <taxon>Bacteria</taxon>
        <taxon>Pseudomonadati</taxon>
        <taxon>Bacteroidota</taxon>
        <taxon>Sphingobacteriia</taxon>
        <taxon>Sphingobacteriales</taxon>
        <taxon>Sphingobacteriaceae</taxon>
        <taxon>Pseudopedobacter</taxon>
    </lineage>
</organism>
<evidence type="ECO:0000313" key="9">
    <source>
        <dbReference type="Proteomes" id="UP000000310"/>
    </source>
</evidence>
<dbReference type="eggNOG" id="COG3507">
    <property type="taxonomic scope" value="Bacteria"/>
</dbReference>
<dbReference type="KEGG" id="psn:Pedsa_2580"/>
<dbReference type="RefSeq" id="WP_013633609.1">
    <property type="nucleotide sequence ID" value="NC_015177.1"/>
</dbReference>
<reference evidence="8 9" key="1">
    <citation type="journal article" date="2011" name="Stand. Genomic Sci.">
        <title>Complete genome sequence of the gliding, heparinolytic Pedobacter saltans type strain (113).</title>
        <authorList>
            <person name="Liolios K."/>
            <person name="Sikorski J."/>
            <person name="Lu M."/>
            <person name="Nolan M."/>
            <person name="Lapidus A."/>
            <person name="Lucas S."/>
            <person name="Hammon N."/>
            <person name="Deshpande S."/>
            <person name="Cheng J.F."/>
            <person name="Tapia R."/>
            <person name="Han C."/>
            <person name="Goodwin L."/>
            <person name="Pitluck S."/>
            <person name="Huntemann M."/>
            <person name="Ivanova N."/>
            <person name="Pagani I."/>
            <person name="Mavromatis K."/>
            <person name="Ovchinikova G."/>
            <person name="Pati A."/>
            <person name="Chen A."/>
            <person name="Palaniappan K."/>
            <person name="Land M."/>
            <person name="Hauser L."/>
            <person name="Brambilla E.M."/>
            <person name="Kotsyurbenko O."/>
            <person name="Rohde M."/>
            <person name="Tindall B.J."/>
            <person name="Abt B."/>
            <person name="Goker M."/>
            <person name="Detter J.C."/>
            <person name="Woyke T."/>
            <person name="Bristow J."/>
            <person name="Eisen J.A."/>
            <person name="Markowitz V."/>
            <person name="Hugenholtz P."/>
            <person name="Klenk H.P."/>
            <person name="Kyrpides N.C."/>
        </authorList>
    </citation>
    <scope>NUCLEOTIDE SEQUENCE [LARGE SCALE GENOMIC DNA]</scope>
    <source>
        <strain evidence="9">ATCC 51119 / DSM 12145 / JCM 21818 / LMG 10337 / NBRC 100064 / NCIMB 13643</strain>
    </source>
</reference>
<accession>F0S5G0</accession>
<evidence type="ECO:0000256" key="2">
    <source>
        <dbReference type="ARBA" id="ARBA00022801"/>
    </source>
</evidence>
<feature type="active site" description="Proton donor" evidence="4">
    <location>
        <position position="253"/>
    </location>
</feature>
<keyword evidence="2 6" id="KW-0378">Hydrolase</keyword>
<dbReference type="Pfam" id="PF04616">
    <property type="entry name" value="Glyco_hydro_43"/>
    <property type="match status" value="1"/>
</dbReference>
<dbReference type="PANTHER" id="PTHR42812:SF12">
    <property type="entry name" value="BETA-XYLOSIDASE-RELATED"/>
    <property type="match status" value="1"/>
</dbReference>
<dbReference type="SUPFAM" id="SSF49899">
    <property type="entry name" value="Concanavalin A-like lectins/glucanases"/>
    <property type="match status" value="1"/>
</dbReference>
<evidence type="ECO:0000256" key="3">
    <source>
        <dbReference type="ARBA" id="ARBA00023295"/>
    </source>
</evidence>
<dbReference type="InterPro" id="IPR051795">
    <property type="entry name" value="Glycosyl_Hydrlase_43"/>
</dbReference>
<evidence type="ECO:0000256" key="6">
    <source>
        <dbReference type="RuleBase" id="RU361187"/>
    </source>
</evidence>
<dbReference type="SMR" id="F0S5G0"/>
<keyword evidence="3 6" id="KW-0326">Glycosidase</keyword>
<evidence type="ECO:0000256" key="5">
    <source>
        <dbReference type="PIRSR" id="PIRSR606710-2"/>
    </source>
</evidence>
<dbReference type="Gene3D" id="2.115.10.20">
    <property type="entry name" value="Glycosyl hydrolase domain, family 43"/>
    <property type="match status" value="1"/>
</dbReference>
<evidence type="ECO:0000259" key="7">
    <source>
        <dbReference type="Pfam" id="PF17851"/>
    </source>
</evidence>
<protein>
    <submittedName>
        <fullName evidence="8">Xylan 1,4-beta-xylosidase</fullName>
        <ecNumber evidence="8">3.2.1.37</ecNumber>
    </submittedName>
</protein>
<sequence>MRRKSVFHPLKFYSSCLLVLSCFTQSCKSVEPQDTKERTNEPIFSNFAYKGDDKVYRENPVSSNKFYTSILQGCYPDPAITRKGDDYFLVNSSFTFFPGVPIFHSKDLVNWRQIGHVLDRPSQLKVENTLMNFGVYAPAIKYNQYNDTFYMITTQFSGGFGNIVVKTKDPFKGWSDPIKLQFDGIDPSMFFDDNGKAYVVHNDAPAKGAELYNGHRVIKIWDYDLENDRVVPGTDKIIVNGGVDISKKPIWIEAPHIYKKNGRYYLMCAEGGTGGAHSEVIFSSDNPRGPYTPAPKNPILTQRHLPANRPDKVDWAGHADLVEGPDGKYYGVFLGIRPNEKDRVNTGRETFILPVDWTGEFPVFENGLEPMPATIKTPAGVVNKKGDEGFFPSGNFEFKDNFDNEKLDYRWIGVRGPREHFVHSDKKGGLRIKPFTVNISEVKPTSTLFYRQQHNNFSAEVAINYQPNSEKDLAGLVCMQNEKFNYVFGVTKKGKTNYIVLQRTQNGIKTIVASEKVDINKPLRLQVKANGDNYEFAFKSGNAGYKMLGGIVSGDILSTNVAQGFTGNLIGLYATLNNNMDLSVIK</sequence>
<dbReference type="CDD" id="cd18617">
    <property type="entry name" value="GH43_XynB-like"/>
    <property type="match status" value="1"/>
</dbReference>
<dbReference type="SUPFAM" id="SSF75005">
    <property type="entry name" value="Arabinanase/levansucrase/invertase"/>
    <property type="match status" value="1"/>
</dbReference>
<dbReference type="Proteomes" id="UP000000310">
    <property type="component" value="Chromosome"/>
</dbReference>
<dbReference type="InterPro" id="IPR013320">
    <property type="entry name" value="ConA-like_dom_sf"/>
</dbReference>
<dbReference type="EC" id="3.2.1.37" evidence="8"/>
<gene>
    <name evidence="8" type="ordered locus">Pedsa_2580</name>
</gene>
<dbReference type="HOGENOM" id="CLU_016508_2_2_10"/>
<dbReference type="OrthoDB" id="9801455at2"/>
<comment type="similarity">
    <text evidence="1 6">Belongs to the glycosyl hydrolase 43 family.</text>
</comment>
<dbReference type="InterPro" id="IPR023296">
    <property type="entry name" value="Glyco_hydro_beta-prop_sf"/>
</dbReference>
<dbReference type="InterPro" id="IPR041542">
    <property type="entry name" value="GH43_C2"/>
</dbReference>
<dbReference type="PROSITE" id="PS51257">
    <property type="entry name" value="PROKAR_LIPOPROTEIN"/>
    <property type="match status" value="1"/>
</dbReference>
<dbReference type="EMBL" id="CP002545">
    <property type="protein sequence ID" value="ADY53124.1"/>
    <property type="molecule type" value="Genomic_DNA"/>
</dbReference>
<keyword evidence="9" id="KW-1185">Reference proteome</keyword>
<evidence type="ECO:0000313" key="8">
    <source>
        <dbReference type="EMBL" id="ADY53124.1"/>
    </source>
</evidence>
<dbReference type="GO" id="GO:0005975">
    <property type="term" value="P:carbohydrate metabolic process"/>
    <property type="evidence" value="ECO:0007669"/>
    <property type="project" value="InterPro"/>
</dbReference>
<dbReference type="PANTHER" id="PTHR42812">
    <property type="entry name" value="BETA-XYLOSIDASE"/>
    <property type="match status" value="1"/>
</dbReference>
<dbReference type="Pfam" id="PF17851">
    <property type="entry name" value="GH43_C2"/>
    <property type="match status" value="1"/>
</dbReference>
<dbReference type="InterPro" id="IPR006710">
    <property type="entry name" value="Glyco_hydro_43"/>
</dbReference>
<feature type="site" description="Important for catalytic activity, responsible for pKa modulation of the active site Glu and correct orientation of both the proton donor and substrate" evidence="5">
    <location>
        <position position="186"/>
    </location>
</feature>
<feature type="active site" description="Proton acceptor" evidence="4">
    <location>
        <position position="77"/>
    </location>
</feature>
<dbReference type="Gene3D" id="2.60.120.200">
    <property type="match status" value="1"/>
</dbReference>
<evidence type="ECO:0000256" key="1">
    <source>
        <dbReference type="ARBA" id="ARBA00009865"/>
    </source>
</evidence>
<proteinExistence type="inferred from homology"/>
<dbReference type="STRING" id="762903.Pedsa_2580"/>
<reference evidence="9" key="2">
    <citation type="submission" date="2011-02" db="EMBL/GenBank/DDBJ databases">
        <title>The complete genome of Pedobacter saltans DSM 12145.</title>
        <authorList>
            <consortium name="US DOE Joint Genome Institute (JGI-PGF)"/>
            <person name="Lucas S."/>
            <person name="Copeland A."/>
            <person name="Lapidus A."/>
            <person name="Bruce D."/>
            <person name="Goodwin L."/>
            <person name="Pitluck S."/>
            <person name="Kyrpides N."/>
            <person name="Mavromatis K."/>
            <person name="Pagani I."/>
            <person name="Ivanova N."/>
            <person name="Ovchinnikova G."/>
            <person name="Lu M."/>
            <person name="Detter J.C."/>
            <person name="Han C."/>
            <person name="Land M."/>
            <person name="Hauser L."/>
            <person name="Markowitz V."/>
            <person name="Cheng J.-F."/>
            <person name="Hugenholtz P."/>
            <person name="Woyke T."/>
            <person name="Wu D."/>
            <person name="Tindall B."/>
            <person name="Pomrenke H.G."/>
            <person name="Brambilla E."/>
            <person name="Klenk H.-P."/>
            <person name="Eisen J.A."/>
        </authorList>
    </citation>
    <scope>NUCLEOTIDE SEQUENCE [LARGE SCALE GENOMIC DNA]</scope>
    <source>
        <strain evidence="9">ATCC 51119 / DSM 12145 / JCM 21818 / LMG 10337 / NBRC 100064 / NCIMB 13643</strain>
    </source>
</reference>
<name>F0S5G0_PSESL</name>
<evidence type="ECO:0000256" key="4">
    <source>
        <dbReference type="PIRSR" id="PIRSR606710-1"/>
    </source>
</evidence>
<feature type="domain" description="Beta-xylosidase C-terminal Concanavalin A-like" evidence="7">
    <location>
        <begin position="399"/>
        <end position="578"/>
    </location>
</feature>